<dbReference type="EMBL" id="JAIMJA010000036">
    <property type="protein sequence ID" value="MCE2597236.1"/>
    <property type="molecule type" value="Genomic_DNA"/>
</dbReference>
<dbReference type="RefSeq" id="WP_233054990.1">
    <property type="nucleotide sequence ID" value="NZ_JAIMJA010000036.1"/>
</dbReference>
<evidence type="ECO:0000313" key="1">
    <source>
        <dbReference type="EMBL" id="MCE2597236.1"/>
    </source>
</evidence>
<comment type="caution">
    <text evidence="1">The sequence shown here is derived from an EMBL/GenBank/DDBJ whole genome shotgun (WGS) entry which is preliminary data.</text>
</comment>
<proteinExistence type="predicted"/>
<dbReference type="Proteomes" id="UP001201273">
    <property type="component" value="Unassembled WGS sequence"/>
</dbReference>
<sequence length="71" mass="7980">MKCLSVTPELVSVTDFTESCQLIVLEQHDYKMLLGAFSEFDLEVFTQVNTAILLAFFSGHALGRLVKWLGK</sequence>
<reference evidence="1 2" key="1">
    <citation type="journal article" date="2022" name="Environ. Microbiol. Rep.">
        <title>Eco-phylogenetic analyses reveal divergent evolution of vitamin B12 metabolism in the marine bacterial family 'Psychromonadaceae'.</title>
        <authorList>
            <person name="Jin X."/>
            <person name="Yang Y."/>
            <person name="Cao H."/>
            <person name="Gao B."/>
            <person name="Zhao Z."/>
        </authorList>
    </citation>
    <scope>NUCLEOTIDE SEQUENCE [LARGE SCALE GENOMIC DNA]</scope>
    <source>
        <strain evidence="1 2">MKS20</strain>
    </source>
</reference>
<name>A0ABS8WHV7_9GAMM</name>
<keyword evidence="2" id="KW-1185">Reference proteome</keyword>
<accession>A0ABS8WHV7</accession>
<organism evidence="1 2">
    <name type="scientific">Motilimonas cestriensis</name>
    <dbReference type="NCBI Taxonomy" id="2742685"/>
    <lineage>
        <taxon>Bacteria</taxon>
        <taxon>Pseudomonadati</taxon>
        <taxon>Pseudomonadota</taxon>
        <taxon>Gammaproteobacteria</taxon>
        <taxon>Alteromonadales</taxon>
        <taxon>Alteromonadales genera incertae sedis</taxon>
        <taxon>Motilimonas</taxon>
    </lineage>
</organism>
<evidence type="ECO:0000313" key="2">
    <source>
        <dbReference type="Proteomes" id="UP001201273"/>
    </source>
</evidence>
<gene>
    <name evidence="1" type="ORF">K6Y31_20900</name>
</gene>
<protein>
    <submittedName>
        <fullName evidence="1">Uncharacterized protein</fullName>
    </submittedName>
</protein>